<evidence type="ECO:0000313" key="3">
    <source>
        <dbReference type="Proteomes" id="UP000245667"/>
    </source>
</evidence>
<evidence type="ECO:0000256" key="1">
    <source>
        <dbReference type="SAM" id="Phobius"/>
    </source>
</evidence>
<dbReference type="EMBL" id="QGGQ01000010">
    <property type="protein sequence ID" value="PWK21684.1"/>
    <property type="molecule type" value="Genomic_DNA"/>
</dbReference>
<keyword evidence="1" id="KW-0472">Membrane</keyword>
<keyword evidence="1" id="KW-0812">Transmembrane</keyword>
<name>A0A316DUE2_9FLAO</name>
<feature type="transmembrane region" description="Helical" evidence="1">
    <location>
        <begin position="55"/>
        <end position="74"/>
    </location>
</feature>
<comment type="caution">
    <text evidence="2">The sequence shown here is derived from an EMBL/GenBank/DDBJ whole genome shotgun (WGS) entry which is preliminary data.</text>
</comment>
<gene>
    <name evidence="2" type="ORF">LX92_03463</name>
</gene>
<dbReference type="Proteomes" id="UP000245667">
    <property type="component" value="Unassembled WGS sequence"/>
</dbReference>
<sequence length="75" mass="8786">MIILNSLQKADFVKGIIIFSMKLIGFINSFKIIPKWCIVKSIENVSMNFYKKKRDLGVILLFYSLLHFIFTAHFV</sequence>
<accession>A0A316DUE2</accession>
<protein>
    <submittedName>
        <fullName evidence="2">Uncharacterized protein</fullName>
    </submittedName>
</protein>
<evidence type="ECO:0000313" key="2">
    <source>
        <dbReference type="EMBL" id="PWK21684.1"/>
    </source>
</evidence>
<organism evidence="2 3">
    <name type="scientific">Maribacter polysiphoniae</name>
    <dbReference type="NCBI Taxonomy" id="429344"/>
    <lineage>
        <taxon>Bacteria</taxon>
        <taxon>Pseudomonadati</taxon>
        <taxon>Bacteroidota</taxon>
        <taxon>Flavobacteriia</taxon>
        <taxon>Flavobacteriales</taxon>
        <taxon>Flavobacteriaceae</taxon>
        <taxon>Maribacter</taxon>
    </lineage>
</organism>
<dbReference type="AlphaFoldDB" id="A0A316DUE2"/>
<proteinExistence type="predicted"/>
<keyword evidence="1" id="KW-1133">Transmembrane helix</keyword>
<reference evidence="2 3" key="1">
    <citation type="submission" date="2018-05" db="EMBL/GenBank/DDBJ databases">
        <title>Genomic Encyclopedia of Archaeal and Bacterial Type Strains, Phase II (KMG-II): from individual species to whole genera.</title>
        <authorList>
            <person name="Goeker M."/>
        </authorList>
    </citation>
    <scope>NUCLEOTIDE SEQUENCE [LARGE SCALE GENOMIC DNA]</scope>
    <source>
        <strain evidence="2 3">DSM 23514</strain>
    </source>
</reference>